<feature type="domain" description="DUF8052" evidence="1">
    <location>
        <begin position="10"/>
        <end position="169"/>
    </location>
</feature>
<keyword evidence="3" id="KW-1185">Reference proteome</keyword>
<gene>
    <name evidence="2" type="ORF">J2S00_003244</name>
</gene>
<evidence type="ECO:0000313" key="3">
    <source>
        <dbReference type="Proteomes" id="UP001232445"/>
    </source>
</evidence>
<protein>
    <recommendedName>
        <fullName evidence="1">DUF8052 domain-containing protein</fullName>
    </recommendedName>
</protein>
<dbReference type="Proteomes" id="UP001232445">
    <property type="component" value="Unassembled WGS sequence"/>
</dbReference>
<reference evidence="2 3" key="1">
    <citation type="submission" date="2023-07" db="EMBL/GenBank/DDBJ databases">
        <title>Genomic Encyclopedia of Type Strains, Phase IV (KMG-IV): sequencing the most valuable type-strain genomes for metagenomic binning, comparative biology and taxonomic classification.</title>
        <authorList>
            <person name="Goeker M."/>
        </authorList>
    </citation>
    <scope>NUCLEOTIDE SEQUENCE [LARGE SCALE GENOMIC DNA]</scope>
    <source>
        <strain evidence="2 3">DSM 17740</strain>
    </source>
</reference>
<proteinExistence type="predicted"/>
<dbReference type="EMBL" id="JAUSUQ010000014">
    <property type="protein sequence ID" value="MDQ0340429.1"/>
    <property type="molecule type" value="Genomic_DNA"/>
</dbReference>
<organism evidence="2 3">
    <name type="scientific">Caldalkalibacillus uzonensis</name>
    <dbReference type="NCBI Taxonomy" id="353224"/>
    <lineage>
        <taxon>Bacteria</taxon>
        <taxon>Bacillati</taxon>
        <taxon>Bacillota</taxon>
        <taxon>Bacilli</taxon>
        <taxon>Bacillales</taxon>
        <taxon>Bacillaceae</taxon>
        <taxon>Caldalkalibacillus</taxon>
    </lineage>
</organism>
<accession>A0ABU0CX19</accession>
<comment type="caution">
    <text evidence="2">The sequence shown here is derived from an EMBL/GenBank/DDBJ whole genome shotgun (WGS) entry which is preliminary data.</text>
</comment>
<dbReference type="Pfam" id="PF26226">
    <property type="entry name" value="DUF8052"/>
    <property type="match status" value="1"/>
</dbReference>
<evidence type="ECO:0000313" key="2">
    <source>
        <dbReference type="EMBL" id="MDQ0340429.1"/>
    </source>
</evidence>
<evidence type="ECO:0000259" key="1">
    <source>
        <dbReference type="Pfam" id="PF26226"/>
    </source>
</evidence>
<dbReference type="InterPro" id="IPR058365">
    <property type="entry name" value="DUF8052"/>
</dbReference>
<dbReference type="RefSeq" id="WP_307342048.1">
    <property type="nucleotide sequence ID" value="NZ_JAUSUQ010000014.1"/>
</dbReference>
<name>A0ABU0CX19_9BACI</name>
<sequence length="176" mass="21013">MSVNEQTIRHYIQKIANRFVHFFDVYRDEDLGQIPLAFMALYKRRDERYLITKSIKVWGVENQQCVFVAASKAPLTSGFIQMFKEELIKNIKHYVPEHREHMSTIFLGVMVTDQPVTRDLVREVRRFRKLRFIKYGWYGWAEIYMAIVDLKAKEVHIHPKGESFVEPFKKQLTEEA</sequence>